<keyword evidence="3" id="KW-1185">Reference proteome</keyword>
<gene>
    <name evidence="2" type="ORF">PHILAsVB114_00375</name>
</gene>
<sequence>MTRKSIALVTGLVLIFSLPTFSANSASIKAGFACKKSGQSIEFDGKKYTCVKSGTKLKWNNGVIIPISIPISASDLSVCKISDQRPLNMRHRAIAFPAEPEPGFVNTGREKIVVVGIDFSDSPGDGTPKAAIDEIVKNSTEWLNWYSRKKLTWDFVTYDKWIRAPKESQALDVAEVGADAQITREIKEEYVSEIQKVVNVEKAAAFWVIYPEGIQKIVAVGQNRQWYPIQTKDGVIAPAMFAIGKETYESKRTPWLYLAHETMHAQGLAGHSPFMPPVMGGIMNFDDSPTHYLNAWEALTLDWAEPSDTYCVDLKKLKKTLITLVPIEREQKGISSVMIKLDPHRVLVVESHRIDKWSPLLNKEAQGVMTYIVDTAVNNRNKLFESPATYVKLNGVNHGLVSLQGKPVPGYENFGIHLVNGVGIVQSRWDLNYVMYQGESLSAYGVKISLVKSGSNDTIQIERK</sequence>
<dbReference type="AlphaFoldDB" id="A0A249LDG9"/>
<organism evidence="2 3">
    <name type="scientific">Candidatus Planktophila limnetica</name>
    <dbReference type="NCBI Taxonomy" id="573600"/>
    <lineage>
        <taxon>Bacteria</taxon>
        <taxon>Bacillati</taxon>
        <taxon>Actinomycetota</taxon>
        <taxon>Actinomycetes</taxon>
        <taxon>Candidatus Nanopelagicales</taxon>
        <taxon>Candidatus Nanopelagicaceae</taxon>
        <taxon>Candidatus Planktophila</taxon>
    </lineage>
</organism>
<accession>A0A249LDG9</accession>
<dbReference type="OrthoDB" id="8780795at2"/>
<feature type="chain" id="PRO_5038697957" evidence="1">
    <location>
        <begin position="23"/>
        <end position="464"/>
    </location>
</feature>
<dbReference type="EMBL" id="CP016782">
    <property type="protein sequence ID" value="ASY27152.1"/>
    <property type="molecule type" value="Genomic_DNA"/>
</dbReference>
<protein>
    <submittedName>
        <fullName evidence="2">Uncharacterized protein</fullName>
    </submittedName>
</protein>
<evidence type="ECO:0000256" key="1">
    <source>
        <dbReference type="SAM" id="SignalP"/>
    </source>
</evidence>
<reference evidence="2 3" key="1">
    <citation type="submission" date="2016-07" db="EMBL/GenBank/DDBJ databases">
        <title>High microdiversification within the ubiquitous acI lineage of Actinobacteria.</title>
        <authorList>
            <person name="Neuenschwander S.M."/>
            <person name="Salcher M."/>
            <person name="Ghai R."/>
            <person name="Pernthaler J."/>
        </authorList>
    </citation>
    <scope>NUCLEOTIDE SEQUENCE [LARGE SCALE GENOMIC DNA]</scope>
    <source>
        <strain evidence="2">MMS-VB-114</strain>
    </source>
</reference>
<dbReference type="RefSeq" id="WP_095697445.1">
    <property type="nucleotide sequence ID" value="NZ_CP016782.1"/>
</dbReference>
<proteinExistence type="predicted"/>
<dbReference type="Proteomes" id="UP000217221">
    <property type="component" value="Chromosome"/>
</dbReference>
<evidence type="ECO:0000313" key="2">
    <source>
        <dbReference type="EMBL" id="ASY27152.1"/>
    </source>
</evidence>
<evidence type="ECO:0000313" key="3">
    <source>
        <dbReference type="Proteomes" id="UP000217221"/>
    </source>
</evidence>
<keyword evidence="1" id="KW-0732">Signal</keyword>
<name>A0A249LDG9_9ACTN</name>
<dbReference type="KEGG" id="plim:PHILAsVB114_00375"/>
<feature type="signal peptide" evidence="1">
    <location>
        <begin position="1"/>
        <end position="22"/>
    </location>
</feature>